<keyword evidence="3" id="KW-0964">Secreted</keyword>
<comment type="subcellular location">
    <subcellularLocation>
        <location evidence="1">Secreted</location>
    </subcellularLocation>
</comment>
<gene>
    <name evidence="7" type="ORF">LNINA_LOCUS673</name>
</gene>
<dbReference type="EMBL" id="CAVLEF010000001">
    <property type="protein sequence ID" value="CAK1540635.1"/>
    <property type="molecule type" value="Genomic_DNA"/>
</dbReference>
<dbReference type="PANTHER" id="PTHR11610">
    <property type="entry name" value="LIPASE"/>
    <property type="match status" value="1"/>
</dbReference>
<comment type="similarity">
    <text evidence="2 4">Belongs to the AB hydrolase superfamily. Lipase family.</text>
</comment>
<evidence type="ECO:0000256" key="4">
    <source>
        <dbReference type="RuleBase" id="RU004262"/>
    </source>
</evidence>
<dbReference type="AlphaFoldDB" id="A0AAV1IY14"/>
<feature type="chain" id="PRO_5043684849" description="Lipase domain-containing protein" evidence="5">
    <location>
        <begin position="18"/>
        <end position="296"/>
    </location>
</feature>
<name>A0AAV1IY14_9NEOP</name>
<feature type="signal peptide" evidence="5">
    <location>
        <begin position="1"/>
        <end position="17"/>
    </location>
</feature>
<keyword evidence="5" id="KW-0732">Signal</keyword>
<dbReference type="InterPro" id="IPR013818">
    <property type="entry name" value="Lipase"/>
</dbReference>
<dbReference type="Pfam" id="PF00151">
    <property type="entry name" value="Lipase"/>
    <property type="match status" value="1"/>
</dbReference>
<dbReference type="Proteomes" id="UP001497472">
    <property type="component" value="Unassembled WGS sequence"/>
</dbReference>
<feature type="domain" description="Lipase" evidence="6">
    <location>
        <begin position="33"/>
        <end position="267"/>
    </location>
</feature>
<accession>A0AAV1IY14</accession>
<dbReference type="InterPro" id="IPR029058">
    <property type="entry name" value="AB_hydrolase_fold"/>
</dbReference>
<dbReference type="SUPFAM" id="SSF53474">
    <property type="entry name" value="alpha/beta-Hydrolases"/>
    <property type="match status" value="1"/>
</dbReference>
<dbReference type="GO" id="GO:0016042">
    <property type="term" value="P:lipid catabolic process"/>
    <property type="evidence" value="ECO:0007669"/>
    <property type="project" value="TreeGrafter"/>
</dbReference>
<evidence type="ECO:0000256" key="2">
    <source>
        <dbReference type="ARBA" id="ARBA00010701"/>
    </source>
</evidence>
<dbReference type="InterPro" id="IPR000734">
    <property type="entry name" value="TAG_lipase"/>
</dbReference>
<evidence type="ECO:0000256" key="3">
    <source>
        <dbReference type="ARBA" id="ARBA00022525"/>
    </source>
</evidence>
<dbReference type="GO" id="GO:0016298">
    <property type="term" value="F:lipase activity"/>
    <property type="evidence" value="ECO:0007669"/>
    <property type="project" value="InterPro"/>
</dbReference>
<keyword evidence="8" id="KW-1185">Reference proteome</keyword>
<evidence type="ECO:0000259" key="6">
    <source>
        <dbReference type="Pfam" id="PF00151"/>
    </source>
</evidence>
<evidence type="ECO:0000313" key="8">
    <source>
        <dbReference type="Proteomes" id="UP001497472"/>
    </source>
</evidence>
<evidence type="ECO:0000256" key="5">
    <source>
        <dbReference type="SAM" id="SignalP"/>
    </source>
</evidence>
<dbReference type="Gene3D" id="3.40.50.1820">
    <property type="entry name" value="alpha/beta hydrolase"/>
    <property type="match status" value="1"/>
</dbReference>
<comment type="caution">
    <text evidence="7">The sequence shown here is derived from an EMBL/GenBank/DDBJ whole genome shotgun (WGS) entry which is preliminary data.</text>
</comment>
<evidence type="ECO:0000313" key="7">
    <source>
        <dbReference type="EMBL" id="CAK1540635.1"/>
    </source>
</evidence>
<sequence length="296" mass="32197">MFFKLLLLSVAVAACRGYEEIQTAAGYLNVYYAYTQETNRNVERFNGTVESIGTTTLNASRNVTTVIIHGHQGSVSNTLNPTVKDAILSVEDANVIIVDWSQYSRQSYSNAVSAVPSVGTYVASMIQNLVTAGITTLDKVHLVGFDLGAHVAGYAGRTLNGQVARITGLSPTSNQWGANSQRLSQRDAIYVEVIHTDAFGLFSNGISDPVGHVDIFPNGGTSQPGCFLSNDCNHKRAWELFAASVTHNHLNANQCAHMSDMRWNTCRGFLLPIGTNALIKLGTGIYRVNTKRNYPY</sequence>
<dbReference type="PRINTS" id="PR00821">
    <property type="entry name" value="TAGLIPASE"/>
</dbReference>
<protein>
    <recommendedName>
        <fullName evidence="6">Lipase domain-containing protein</fullName>
    </recommendedName>
</protein>
<reference evidence="7 8" key="1">
    <citation type="submission" date="2023-11" db="EMBL/GenBank/DDBJ databases">
        <authorList>
            <person name="Okamura Y."/>
        </authorList>
    </citation>
    <scope>NUCLEOTIDE SEQUENCE [LARGE SCALE GENOMIC DNA]</scope>
</reference>
<proteinExistence type="inferred from homology"/>
<dbReference type="GO" id="GO:0005615">
    <property type="term" value="C:extracellular space"/>
    <property type="evidence" value="ECO:0007669"/>
    <property type="project" value="TreeGrafter"/>
</dbReference>
<dbReference type="PROSITE" id="PS51257">
    <property type="entry name" value="PROKAR_LIPOPROTEIN"/>
    <property type="match status" value="1"/>
</dbReference>
<organism evidence="7 8">
    <name type="scientific">Leptosia nina</name>
    <dbReference type="NCBI Taxonomy" id="320188"/>
    <lineage>
        <taxon>Eukaryota</taxon>
        <taxon>Metazoa</taxon>
        <taxon>Ecdysozoa</taxon>
        <taxon>Arthropoda</taxon>
        <taxon>Hexapoda</taxon>
        <taxon>Insecta</taxon>
        <taxon>Pterygota</taxon>
        <taxon>Neoptera</taxon>
        <taxon>Endopterygota</taxon>
        <taxon>Lepidoptera</taxon>
        <taxon>Glossata</taxon>
        <taxon>Ditrysia</taxon>
        <taxon>Papilionoidea</taxon>
        <taxon>Pieridae</taxon>
        <taxon>Pierinae</taxon>
        <taxon>Leptosia</taxon>
    </lineage>
</organism>
<evidence type="ECO:0000256" key="1">
    <source>
        <dbReference type="ARBA" id="ARBA00004613"/>
    </source>
</evidence>